<sequence>MGAVLVVALILVLAVMWPKETADEREAEERVPMSRPAVTGMAPDSYSSSPSSAVFDGIATREEDPAPLTAKEMFPAKDTLQDDVSGAKPALRLSVLDDDCGRAIWGAGLGEVLQDGGCTQAVRGLYSDEKKGFRVLVAVYNLRDEEAANRAVEAFGAGSGGFVKLPSKTPEGFGEDFSLARGLAMGHYALITWAERVDGEGEGTSESLLSLVVTAAKAEGLYARAAG</sequence>
<protein>
    <recommendedName>
        <fullName evidence="3">Secreted protein</fullName>
    </recommendedName>
</protein>
<keyword evidence="2" id="KW-1185">Reference proteome</keyword>
<organism evidence="1 2">
    <name type="scientific">Actinocorallia aurantiaca</name>
    <dbReference type="NCBI Taxonomy" id="46204"/>
    <lineage>
        <taxon>Bacteria</taxon>
        <taxon>Bacillati</taxon>
        <taxon>Actinomycetota</taxon>
        <taxon>Actinomycetes</taxon>
        <taxon>Streptosporangiales</taxon>
        <taxon>Thermomonosporaceae</taxon>
        <taxon>Actinocorallia</taxon>
    </lineage>
</organism>
<accession>A0ABP6GVI5</accession>
<evidence type="ECO:0000313" key="2">
    <source>
        <dbReference type="Proteomes" id="UP001501842"/>
    </source>
</evidence>
<reference evidence="2" key="1">
    <citation type="journal article" date="2019" name="Int. J. Syst. Evol. Microbiol.">
        <title>The Global Catalogue of Microorganisms (GCM) 10K type strain sequencing project: providing services to taxonomists for standard genome sequencing and annotation.</title>
        <authorList>
            <consortium name="The Broad Institute Genomics Platform"/>
            <consortium name="The Broad Institute Genome Sequencing Center for Infectious Disease"/>
            <person name="Wu L."/>
            <person name="Ma J."/>
        </authorList>
    </citation>
    <scope>NUCLEOTIDE SEQUENCE [LARGE SCALE GENOMIC DNA]</scope>
    <source>
        <strain evidence="2">JCM 8201</strain>
    </source>
</reference>
<evidence type="ECO:0008006" key="3">
    <source>
        <dbReference type="Google" id="ProtNLM"/>
    </source>
</evidence>
<dbReference type="Proteomes" id="UP001501842">
    <property type="component" value="Unassembled WGS sequence"/>
</dbReference>
<name>A0ABP6GVI5_9ACTN</name>
<proteinExistence type="predicted"/>
<evidence type="ECO:0000313" key="1">
    <source>
        <dbReference type="EMBL" id="GAA2732047.1"/>
    </source>
</evidence>
<gene>
    <name evidence="1" type="ORF">GCM10010439_48890</name>
</gene>
<comment type="caution">
    <text evidence="1">The sequence shown here is derived from an EMBL/GenBank/DDBJ whole genome shotgun (WGS) entry which is preliminary data.</text>
</comment>
<dbReference type="EMBL" id="BAAATZ010000021">
    <property type="protein sequence ID" value="GAA2732047.1"/>
    <property type="molecule type" value="Genomic_DNA"/>
</dbReference>